<dbReference type="EMBL" id="SJPY01000006">
    <property type="protein sequence ID" value="TWU39094.1"/>
    <property type="molecule type" value="Genomic_DNA"/>
</dbReference>
<feature type="compositionally biased region" description="Polar residues" evidence="1">
    <location>
        <begin position="1"/>
        <end position="10"/>
    </location>
</feature>
<feature type="compositionally biased region" description="Basic and acidic residues" evidence="1">
    <location>
        <begin position="12"/>
        <end position="36"/>
    </location>
</feature>
<evidence type="ECO:0000256" key="1">
    <source>
        <dbReference type="SAM" id="MobiDB-lite"/>
    </source>
</evidence>
<evidence type="ECO:0000313" key="3">
    <source>
        <dbReference type="Proteomes" id="UP000315471"/>
    </source>
</evidence>
<reference evidence="2 3" key="1">
    <citation type="submission" date="2019-02" db="EMBL/GenBank/DDBJ databases">
        <title>Deep-cultivation of Planctomycetes and their phenomic and genomic characterization uncovers novel biology.</title>
        <authorList>
            <person name="Wiegand S."/>
            <person name="Jogler M."/>
            <person name="Boedeker C."/>
            <person name="Pinto D."/>
            <person name="Vollmers J."/>
            <person name="Rivas-Marin E."/>
            <person name="Kohn T."/>
            <person name="Peeters S.H."/>
            <person name="Heuer A."/>
            <person name="Rast P."/>
            <person name="Oberbeckmann S."/>
            <person name="Bunk B."/>
            <person name="Jeske O."/>
            <person name="Meyerdierks A."/>
            <person name="Storesund J.E."/>
            <person name="Kallscheuer N."/>
            <person name="Luecker S."/>
            <person name="Lage O.M."/>
            <person name="Pohl T."/>
            <person name="Merkel B.J."/>
            <person name="Hornburger P."/>
            <person name="Mueller R.-W."/>
            <person name="Bruemmer F."/>
            <person name="Labrenz M."/>
            <person name="Spormann A.M."/>
            <person name="Op Den Camp H."/>
            <person name="Overmann J."/>
            <person name="Amann R."/>
            <person name="Jetten M.S.M."/>
            <person name="Mascher T."/>
            <person name="Medema M.H."/>
            <person name="Devos D.P."/>
            <person name="Kaster A.-K."/>
            <person name="Ovreas L."/>
            <person name="Rohde M."/>
            <person name="Galperin M.Y."/>
            <person name="Jogler C."/>
        </authorList>
    </citation>
    <scope>NUCLEOTIDE SEQUENCE [LARGE SCALE GENOMIC DNA]</scope>
    <source>
        <strain evidence="2 3">Q31b</strain>
    </source>
</reference>
<keyword evidence="3" id="KW-1185">Reference proteome</keyword>
<name>A0A5C6DSD1_9BACT</name>
<proteinExistence type="predicted"/>
<feature type="region of interest" description="Disordered" evidence="1">
    <location>
        <begin position="1"/>
        <end position="41"/>
    </location>
</feature>
<evidence type="ECO:0000313" key="2">
    <source>
        <dbReference type="EMBL" id="TWU39094.1"/>
    </source>
</evidence>
<organism evidence="2 3">
    <name type="scientific">Novipirellula aureliae</name>
    <dbReference type="NCBI Taxonomy" id="2527966"/>
    <lineage>
        <taxon>Bacteria</taxon>
        <taxon>Pseudomonadati</taxon>
        <taxon>Planctomycetota</taxon>
        <taxon>Planctomycetia</taxon>
        <taxon>Pirellulales</taxon>
        <taxon>Pirellulaceae</taxon>
        <taxon>Novipirellula</taxon>
    </lineage>
</organism>
<dbReference type="Proteomes" id="UP000315471">
    <property type="component" value="Unassembled WGS sequence"/>
</dbReference>
<accession>A0A5C6DSD1</accession>
<gene>
    <name evidence="2" type="ORF">Q31b_41760</name>
</gene>
<sequence>MAETTETSDYTGARDRLDDLAERQDRSRPSTHEWERSRRRRKSGWMSPIEIDEKNDPVGPCVDAFGRRASSKGFLAVSMGRYLELLDWTGRQLHRAKIGKISDHLAPILSRIGLDTHGWCEIVKKFGRVFKRAAGTPESLAREAICCGQGWMCAPENPLSRMIHGLGNCFANVYAFKRYVHCLKNSLRISRFGVSGLSI</sequence>
<comment type="caution">
    <text evidence="2">The sequence shown here is derived from an EMBL/GenBank/DDBJ whole genome shotgun (WGS) entry which is preliminary data.</text>
</comment>
<dbReference type="AlphaFoldDB" id="A0A5C6DSD1"/>
<protein>
    <submittedName>
        <fullName evidence="2">Uncharacterized protein</fullName>
    </submittedName>
</protein>